<keyword evidence="1" id="KW-1133">Transmembrane helix</keyword>
<dbReference type="AlphaFoldDB" id="A0A6J4VQM1"/>
<feature type="transmembrane region" description="Helical" evidence="1">
    <location>
        <begin position="31"/>
        <end position="48"/>
    </location>
</feature>
<accession>A0A6J4VQM1</accession>
<sequence>MLVPLGLLIGILSSVRRFVSAESVGGRLGGIALFALGSMVALGWFWILRAARHETPPNWWSSR</sequence>
<protein>
    <recommendedName>
        <fullName evidence="3">DUF4190 domain-containing protein</fullName>
    </recommendedName>
</protein>
<evidence type="ECO:0000256" key="1">
    <source>
        <dbReference type="SAM" id="Phobius"/>
    </source>
</evidence>
<dbReference type="EMBL" id="CADCWJ010000848">
    <property type="protein sequence ID" value="CAA9585225.1"/>
    <property type="molecule type" value="Genomic_DNA"/>
</dbReference>
<gene>
    <name evidence="2" type="ORF">AVDCRST_MAG87-3860</name>
</gene>
<name>A0A6J4VQM1_9BACT</name>
<organism evidence="2">
    <name type="scientific">uncultured Thermomicrobiales bacterium</name>
    <dbReference type="NCBI Taxonomy" id="1645740"/>
    <lineage>
        <taxon>Bacteria</taxon>
        <taxon>Pseudomonadati</taxon>
        <taxon>Thermomicrobiota</taxon>
        <taxon>Thermomicrobia</taxon>
        <taxon>Thermomicrobiales</taxon>
        <taxon>environmental samples</taxon>
    </lineage>
</organism>
<keyword evidence="1" id="KW-0472">Membrane</keyword>
<evidence type="ECO:0000313" key="2">
    <source>
        <dbReference type="EMBL" id="CAA9585225.1"/>
    </source>
</evidence>
<keyword evidence="1" id="KW-0812">Transmembrane</keyword>
<evidence type="ECO:0008006" key="3">
    <source>
        <dbReference type="Google" id="ProtNLM"/>
    </source>
</evidence>
<proteinExistence type="predicted"/>
<reference evidence="2" key="1">
    <citation type="submission" date="2020-02" db="EMBL/GenBank/DDBJ databases">
        <authorList>
            <person name="Meier V. D."/>
        </authorList>
    </citation>
    <scope>NUCLEOTIDE SEQUENCE</scope>
    <source>
        <strain evidence="2">AVDCRST_MAG87</strain>
    </source>
</reference>